<keyword evidence="4" id="KW-0573">Peptidoglycan synthesis</keyword>
<dbReference type="EMBL" id="VSSQ01026169">
    <property type="protein sequence ID" value="MPM74740.1"/>
    <property type="molecule type" value="Genomic_DNA"/>
</dbReference>
<keyword evidence="5" id="KW-0961">Cell wall biogenesis/degradation</keyword>
<feature type="domain" description="L,D-TPase catalytic" evidence="6">
    <location>
        <begin position="1"/>
        <end position="58"/>
    </location>
</feature>
<sequence length="59" mass="6611">MKKSPGGLIKIHGLRNGLGWIGKNHLFFDWTMGCIALTNKDVEELYNCIKIGTPLEIKP</sequence>
<name>A0A645CCT3_9ZZZZ</name>
<evidence type="ECO:0000256" key="5">
    <source>
        <dbReference type="ARBA" id="ARBA00023316"/>
    </source>
</evidence>
<evidence type="ECO:0000256" key="2">
    <source>
        <dbReference type="ARBA" id="ARBA00022679"/>
    </source>
</evidence>
<dbReference type="Pfam" id="PF03734">
    <property type="entry name" value="YkuD"/>
    <property type="match status" value="1"/>
</dbReference>
<evidence type="ECO:0000256" key="4">
    <source>
        <dbReference type="ARBA" id="ARBA00022984"/>
    </source>
</evidence>
<dbReference type="CDD" id="cd16913">
    <property type="entry name" value="YkuD_like"/>
    <property type="match status" value="1"/>
</dbReference>
<gene>
    <name evidence="7" type="ORF">SDC9_121729</name>
</gene>
<dbReference type="GO" id="GO:0009252">
    <property type="term" value="P:peptidoglycan biosynthetic process"/>
    <property type="evidence" value="ECO:0007669"/>
    <property type="project" value="UniProtKB-UniPathway"/>
</dbReference>
<comment type="pathway">
    <text evidence="1">Cell wall biogenesis; peptidoglycan biosynthesis.</text>
</comment>
<dbReference type="Gene3D" id="2.40.440.10">
    <property type="entry name" value="L,D-transpeptidase catalytic domain-like"/>
    <property type="match status" value="1"/>
</dbReference>
<keyword evidence="3" id="KW-0133">Cell shape</keyword>
<organism evidence="7">
    <name type="scientific">bioreactor metagenome</name>
    <dbReference type="NCBI Taxonomy" id="1076179"/>
    <lineage>
        <taxon>unclassified sequences</taxon>
        <taxon>metagenomes</taxon>
        <taxon>ecological metagenomes</taxon>
    </lineage>
</organism>
<evidence type="ECO:0000256" key="1">
    <source>
        <dbReference type="ARBA" id="ARBA00004752"/>
    </source>
</evidence>
<dbReference type="InterPro" id="IPR038063">
    <property type="entry name" value="Transpep_catalytic_dom"/>
</dbReference>
<keyword evidence="2" id="KW-0808">Transferase</keyword>
<dbReference type="GO" id="GO:0008360">
    <property type="term" value="P:regulation of cell shape"/>
    <property type="evidence" value="ECO:0007669"/>
    <property type="project" value="UniProtKB-KW"/>
</dbReference>
<reference evidence="7" key="1">
    <citation type="submission" date="2019-08" db="EMBL/GenBank/DDBJ databases">
        <authorList>
            <person name="Kucharzyk K."/>
            <person name="Murdoch R.W."/>
            <person name="Higgins S."/>
            <person name="Loffler F."/>
        </authorList>
    </citation>
    <scope>NUCLEOTIDE SEQUENCE</scope>
</reference>
<evidence type="ECO:0000259" key="6">
    <source>
        <dbReference type="PROSITE" id="PS52029"/>
    </source>
</evidence>
<comment type="caution">
    <text evidence="7">The sequence shown here is derived from an EMBL/GenBank/DDBJ whole genome shotgun (WGS) entry which is preliminary data.</text>
</comment>
<evidence type="ECO:0000256" key="3">
    <source>
        <dbReference type="ARBA" id="ARBA00022960"/>
    </source>
</evidence>
<proteinExistence type="predicted"/>
<evidence type="ECO:0000313" key="7">
    <source>
        <dbReference type="EMBL" id="MPM74740.1"/>
    </source>
</evidence>
<dbReference type="SUPFAM" id="SSF141523">
    <property type="entry name" value="L,D-transpeptidase catalytic domain-like"/>
    <property type="match status" value="1"/>
</dbReference>
<protein>
    <recommendedName>
        <fullName evidence="6">L,D-TPase catalytic domain-containing protein</fullName>
    </recommendedName>
</protein>
<dbReference type="GO" id="GO:0016740">
    <property type="term" value="F:transferase activity"/>
    <property type="evidence" value="ECO:0007669"/>
    <property type="project" value="UniProtKB-KW"/>
</dbReference>
<dbReference type="AlphaFoldDB" id="A0A645CCT3"/>
<accession>A0A645CCT3</accession>
<dbReference type="PROSITE" id="PS52029">
    <property type="entry name" value="LD_TPASE"/>
    <property type="match status" value="1"/>
</dbReference>
<dbReference type="GO" id="GO:0071555">
    <property type="term" value="P:cell wall organization"/>
    <property type="evidence" value="ECO:0007669"/>
    <property type="project" value="UniProtKB-KW"/>
</dbReference>
<dbReference type="UniPathway" id="UPA00219"/>
<dbReference type="InterPro" id="IPR005490">
    <property type="entry name" value="LD_TPept_cat_dom"/>
</dbReference>